<protein>
    <recommendedName>
        <fullName evidence="2">DNA-3-methyladenine glycosylase II</fullName>
        <ecNumber evidence="2">3.2.2.21</ecNumber>
    </recommendedName>
</protein>
<keyword evidence="3" id="KW-0227">DNA damage</keyword>
<dbReference type="CDD" id="cd00056">
    <property type="entry name" value="ENDO3c"/>
    <property type="match status" value="1"/>
</dbReference>
<dbReference type="PANTHER" id="PTHR43003:SF5">
    <property type="entry name" value="DNA-3-METHYLADENINE GLYCOSYLASE"/>
    <property type="match status" value="1"/>
</dbReference>
<evidence type="ECO:0000313" key="7">
    <source>
        <dbReference type="Proteomes" id="UP001199816"/>
    </source>
</evidence>
<dbReference type="Proteomes" id="UP001199816">
    <property type="component" value="Unassembled WGS sequence"/>
</dbReference>
<reference evidence="6 7" key="1">
    <citation type="submission" date="2021-11" db="EMBL/GenBank/DDBJ databases">
        <title>Genomic of Niabella pedocola.</title>
        <authorList>
            <person name="Wu T."/>
        </authorList>
    </citation>
    <scope>NUCLEOTIDE SEQUENCE [LARGE SCALE GENOMIC DNA]</scope>
    <source>
        <strain evidence="6 7">JCM 31011</strain>
    </source>
</reference>
<dbReference type="EC" id="3.2.2.21" evidence="2"/>
<dbReference type="PANTHER" id="PTHR43003">
    <property type="entry name" value="DNA-3-METHYLADENINE GLYCOSYLASE"/>
    <property type="match status" value="1"/>
</dbReference>
<proteinExistence type="predicted"/>
<dbReference type="SUPFAM" id="SSF48150">
    <property type="entry name" value="DNA-glycosylase"/>
    <property type="match status" value="1"/>
</dbReference>
<sequence>MIRSFSEKTFKRICNQLAKKDAHLAGVLATYGHPPMWTRSNNFESLVHIILEQQVSLASALAALKKLQEYTGHIHPEAILKLSDEALRACYVSRQKAGYIRGLAAAIVSGAIDLAAMPQLPDAVVREKLTALKGIGNWTVDVYLMFVLQRADIFPVGDLAAVNALKRLKALDRDTSRETLLEVAAAWAPHRTVATMILWHHYLSAGKRSY</sequence>
<gene>
    <name evidence="6" type="ORF">LQ567_22645</name>
</gene>
<comment type="caution">
    <text evidence="6">The sequence shown here is derived from an EMBL/GenBank/DDBJ whole genome shotgun (WGS) entry which is preliminary data.</text>
</comment>
<dbReference type="EMBL" id="JAJNEC010000007">
    <property type="protein sequence ID" value="MCD2425600.1"/>
    <property type="molecule type" value="Genomic_DNA"/>
</dbReference>
<keyword evidence="7" id="KW-1185">Reference proteome</keyword>
<organism evidence="6 7">
    <name type="scientific">Niabella pedocola</name>
    <dbReference type="NCBI Taxonomy" id="1752077"/>
    <lineage>
        <taxon>Bacteria</taxon>
        <taxon>Pseudomonadati</taxon>
        <taxon>Bacteroidota</taxon>
        <taxon>Chitinophagia</taxon>
        <taxon>Chitinophagales</taxon>
        <taxon>Chitinophagaceae</taxon>
        <taxon>Niabella</taxon>
    </lineage>
</organism>
<dbReference type="Pfam" id="PF00730">
    <property type="entry name" value="HhH-GPD"/>
    <property type="match status" value="1"/>
</dbReference>
<keyword evidence="4" id="KW-0234">DNA repair</keyword>
<dbReference type="InterPro" id="IPR003265">
    <property type="entry name" value="HhH-GPD_domain"/>
</dbReference>
<dbReference type="SMART" id="SM00478">
    <property type="entry name" value="ENDO3c"/>
    <property type="match status" value="1"/>
</dbReference>
<dbReference type="Gene3D" id="1.10.1670.40">
    <property type="match status" value="1"/>
</dbReference>
<name>A0ABS8PX19_9BACT</name>
<dbReference type="InterPro" id="IPR051912">
    <property type="entry name" value="Alkylbase_DNA_Glycosylase/TA"/>
</dbReference>
<dbReference type="Gene3D" id="1.10.340.30">
    <property type="entry name" value="Hypothetical protein, domain 2"/>
    <property type="match status" value="1"/>
</dbReference>
<evidence type="ECO:0000313" key="6">
    <source>
        <dbReference type="EMBL" id="MCD2425600.1"/>
    </source>
</evidence>
<evidence type="ECO:0000259" key="5">
    <source>
        <dbReference type="SMART" id="SM00478"/>
    </source>
</evidence>
<evidence type="ECO:0000256" key="2">
    <source>
        <dbReference type="ARBA" id="ARBA00012000"/>
    </source>
</evidence>
<evidence type="ECO:0000256" key="3">
    <source>
        <dbReference type="ARBA" id="ARBA00022763"/>
    </source>
</evidence>
<evidence type="ECO:0000256" key="1">
    <source>
        <dbReference type="ARBA" id="ARBA00000086"/>
    </source>
</evidence>
<comment type="catalytic activity">
    <reaction evidence="1">
        <text>Hydrolysis of alkylated DNA, releasing 3-methyladenine, 3-methylguanine, 7-methylguanine and 7-methyladenine.</text>
        <dbReference type="EC" id="3.2.2.21"/>
    </reaction>
</comment>
<evidence type="ECO:0000256" key="4">
    <source>
        <dbReference type="ARBA" id="ARBA00023204"/>
    </source>
</evidence>
<feature type="domain" description="HhH-GPD" evidence="5">
    <location>
        <begin position="51"/>
        <end position="206"/>
    </location>
</feature>
<dbReference type="RefSeq" id="WP_231008135.1">
    <property type="nucleotide sequence ID" value="NZ_JAJNEC010000007.1"/>
</dbReference>
<accession>A0ABS8PX19</accession>
<dbReference type="InterPro" id="IPR011257">
    <property type="entry name" value="DNA_glycosylase"/>
</dbReference>